<dbReference type="CDD" id="cd00885">
    <property type="entry name" value="cinA"/>
    <property type="match status" value="1"/>
</dbReference>
<keyword evidence="4" id="KW-1185">Reference proteome</keyword>
<dbReference type="Gene3D" id="3.40.980.10">
    <property type="entry name" value="MoaB/Mog-like domain"/>
    <property type="match status" value="1"/>
</dbReference>
<evidence type="ECO:0000259" key="2">
    <source>
        <dbReference type="SMART" id="SM00852"/>
    </source>
</evidence>
<dbReference type="InterPro" id="IPR001453">
    <property type="entry name" value="MoaB/Mog_dom"/>
</dbReference>
<comment type="similarity">
    <text evidence="1">Belongs to the CinA family.</text>
</comment>
<dbReference type="RefSeq" id="WP_237855898.1">
    <property type="nucleotide sequence ID" value="NZ_JAKLWS010000034.1"/>
</dbReference>
<dbReference type="InterPro" id="IPR036653">
    <property type="entry name" value="CinA-like_C"/>
</dbReference>
<dbReference type="SUPFAM" id="SSF142433">
    <property type="entry name" value="CinA-like"/>
    <property type="match status" value="1"/>
</dbReference>
<dbReference type="NCBIfam" id="TIGR00177">
    <property type="entry name" value="molyb_syn"/>
    <property type="match status" value="1"/>
</dbReference>
<dbReference type="Proteomes" id="UP001165366">
    <property type="component" value="Unassembled WGS sequence"/>
</dbReference>
<feature type="domain" description="MoaB/Mog" evidence="2">
    <location>
        <begin position="5"/>
        <end position="172"/>
    </location>
</feature>
<evidence type="ECO:0000313" key="3">
    <source>
        <dbReference type="EMBL" id="MCG2590486.1"/>
    </source>
</evidence>
<dbReference type="Pfam" id="PF02464">
    <property type="entry name" value="CinA"/>
    <property type="match status" value="1"/>
</dbReference>
<dbReference type="PANTHER" id="PTHR13939:SF0">
    <property type="entry name" value="NMN AMIDOHYDROLASE-LIKE PROTEIN YFAY"/>
    <property type="match status" value="1"/>
</dbReference>
<comment type="caution">
    <text evidence="3">The sequence shown here is derived from an EMBL/GenBank/DDBJ whole genome shotgun (WGS) entry which is preliminary data.</text>
</comment>
<reference evidence="3" key="2">
    <citation type="submission" date="2024-05" db="EMBL/GenBank/DDBJ databases">
        <title>Rhodohalobacter halophilus gen. nov., sp. nov., a moderately halophilic member of the family Balneolaceae.</title>
        <authorList>
            <person name="Xia J."/>
        </authorList>
    </citation>
    <scope>NUCLEOTIDE SEQUENCE</scope>
    <source>
        <strain evidence="3">WB101</strain>
    </source>
</reference>
<dbReference type="PIRSF" id="PIRSF006728">
    <property type="entry name" value="CinA"/>
    <property type="match status" value="1"/>
</dbReference>
<organism evidence="3 4">
    <name type="scientific">Rhodohalobacter sulfatireducens</name>
    <dbReference type="NCBI Taxonomy" id="2911366"/>
    <lineage>
        <taxon>Bacteria</taxon>
        <taxon>Pseudomonadati</taxon>
        <taxon>Balneolota</taxon>
        <taxon>Balneolia</taxon>
        <taxon>Balneolales</taxon>
        <taxon>Balneolaceae</taxon>
        <taxon>Rhodohalobacter</taxon>
    </lineage>
</organism>
<dbReference type="NCBIfam" id="TIGR00200">
    <property type="entry name" value="cinA_nterm"/>
    <property type="match status" value="1"/>
</dbReference>
<dbReference type="NCBIfam" id="TIGR00199">
    <property type="entry name" value="PncC_domain"/>
    <property type="match status" value="1"/>
</dbReference>
<dbReference type="InterPro" id="IPR050101">
    <property type="entry name" value="CinA"/>
</dbReference>
<dbReference type="Gene3D" id="3.90.950.20">
    <property type="entry name" value="CinA-like"/>
    <property type="match status" value="1"/>
</dbReference>
<proteinExistence type="inferred from homology"/>
<dbReference type="SUPFAM" id="SSF53218">
    <property type="entry name" value="Molybdenum cofactor biosynthesis proteins"/>
    <property type="match status" value="1"/>
</dbReference>
<dbReference type="PANTHER" id="PTHR13939">
    <property type="entry name" value="NICOTINAMIDE-NUCLEOTIDE AMIDOHYDROLASE PNCC"/>
    <property type="match status" value="1"/>
</dbReference>
<dbReference type="InterPro" id="IPR041424">
    <property type="entry name" value="CinA_KH"/>
</dbReference>
<dbReference type="InterPro" id="IPR008135">
    <property type="entry name" value="Competence-induced_CinA"/>
</dbReference>
<dbReference type="HAMAP" id="MF_00226_B">
    <property type="entry name" value="CinA_B"/>
    <property type="match status" value="1"/>
</dbReference>
<name>A0ABS9KI05_9BACT</name>
<dbReference type="InterPro" id="IPR008136">
    <property type="entry name" value="CinA_C"/>
</dbReference>
<dbReference type="Pfam" id="PF00994">
    <property type="entry name" value="MoCF_biosynth"/>
    <property type="match status" value="1"/>
</dbReference>
<evidence type="ECO:0000313" key="4">
    <source>
        <dbReference type="Proteomes" id="UP001165366"/>
    </source>
</evidence>
<gene>
    <name evidence="3" type="ORF">L6773_18055</name>
</gene>
<reference evidence="3" key="1">
    <citation type="submission" date="2022-01" db="EMBL/GenBank/DDBJ databases">
        <authorList>
            <person name="Wang Y."/>
        </authorList>
    </citation>
    <scope>NUCLEOTIDE SEQUENCE</scope>
    <source>
        <strain evidence="3">WB101</strain>
    </source>
</reference>
<protein>
    <recommendedName>
        <fullName evidence="1">CinA-like protein</fullName>
    </recommendedName>
</protein>
<accession>A0ABS9KI05</accession>
<sequence>MKKAHIITIGNELLIGDTVNTNASWIGSKLTESGFSVDKMISIPDDYTPIIEEISDSLQKADLTIVTGGLGPTHDDITKKAVADIFDSELVENEAVLNHVKEIFETRGFIFSRSNREQALVPECCEVLFNSQGTAPGMWFERNGHYLAVLPGVPYEMKHLMDKQVSKKVEEYIQDLDTNIIEYFRTAGIPESTLSDKVGDLDQFTSNGVRVAFLPNPSGVTIRISANSEDKLVQLREMLQDRAGKYIYGKGKNLRLAEVLGELLIEKNMTIATAESCTGGLLSNEITDIPGSSRYMLGGVVAYSNDVKKNLLSVSQNSLEQYGAVSKKVALEMAKGVAEYVGADIGVSSTGIAGPSGGTEEKPVGMVWMGFWINGEHFALRSVFTNDRLINKERTVMVILESVRRRLLGVDSLPYELKPQQT</sequence>
<dbReference type="SMART" id="SM00852">
    <property type="entry name" value="MoCF_biosynth"/>
    <property type="match status" value="1"/>
</dbReference>
<dbReference type="InterPro" id="IPR036425">
    <property type="entry name" value="MoaB/Mog-like_dom_sf"/>
</dbReference>
<dbReference type="Gene3D" id="3.30.70.2860">
    <property type="match status" value="1"/>
</dbReference>
<dbReference type="EMBL" id="JAKLWS010000034">
    <property type="protein sequence ID" value="MCG2590486.1"/>
    <property type="molecule type" value="Genomic_DNA"/>
</dbReference>
<dbReference type="NCBIfam" id="NF001813">
    <property type="entry name" value="PRK00549.1"/>
    <property type="match status" value="1"/>
</dbReference>
<dbReference type="Pfam" id="PF18146">
    <property type="entry name" value="CinA_KH"/>
    <property type="match status" value="1"/>
</dbReference>
<evidence type="ECO:0000256" key="1">
    <source>
        <dbReference type="HAMAP-Rule" id="MF_00226"/>
    </source>
</evidence>